<evidence type="ECO:0000313" key="2">
    <source>
        <dbReference type="Proteomes" id="UP000003755"/>
    </source>
</evidence>
<evidence type="ECO:0000313" key="1">
    <source>
        <dbReference type="EMBL" id="EEX21739.1"/>
    </source>
</evidence>
<dbReference type="AlphaFoldDB" id="C9L8P7"/>
<comment type="caution">
    <text evidence="1">The sequence shown here is derived from an EMBL/GenBank/DDBJ whole genome shotgun (WGS) entry which is preliminary data.</text>
</comment>
<dbReference type="EMBL" id="ABYU02000017">
    <property type="protein sequence ID" value="EEX21739.1"/>
    <property type="molecule type" value="Genomic_DNA"/>
</dbReference>
<organism evidence="1 2">
    <name type="scientific">Blautia hansenii DSM 20583</name>
    <dbReference type="NCBI Taxonomy" id="537007"/>
    <lineage>
        <taxon>Bacteria</taxon>
        <taxon>Bacillati</taxon>
        <taxon>Bacillota</taxon>
        <taxon>Clostridia</taxon>
        <taxon>Lachnospirales</taxon>
        <taxon>Lachnospiraceae</taxon>
        <taxon>Blautia</taxon>
    </lineage>
</organism>
<proteinExistence type="predicted"/>
<dbReference type="STRING" id="537007.BLAHAN_05769"/>
<dbReference type="HOGENOM" id="CLU_3077285_0_0_9"/>
<gene>
    <name evidence="1" type="ORF">BLAHAN_05769</name>
</gene>
<reference evidence="1" key="1">
    <citation type="submission" date="2009-09" db="EMBL/GenBank/DDBJ databases">
        <authorList>
            <person name="Weinstock G."/>
            <person name="Sodergren E."/>
            <person name="Clifton S."/>
            <person name="Fulton L."/>
            <person name="Fulton B."/>
            <person name="Courtney L."/>
            <person name="Fronick C."/>
            <person name="Harrison M."/>
            <person name="Strong C."/>
            <person name="Farmer C."/>
            <person name="Delahaunty K."/>
            <person name="Markovic C."/>
            <person name="Hall O."/>
            <person name="Minx P."/>
            <person name="Tomlinson C."/>
            <person name="Mitreva M."/>
            <person name="Nelson J."/>
            <person name="Hou S."/>
            <person name="Wollam A."/>
            <person name="Pepin K.H."/>
            <person name="Johnson M."/>
            <person name="Bhonagiri V."/>
            <person name="Nash W.E."/>
            <person name="Warren W."/>
            <person name="Chinwalla A."/>
            <person name="Mardis E.R."/>
            <person name="Wilson R.K."/>
        </authorList>
    </citation>
    <scope>NUCLEOTIDE SEQUENCE [LARGE SCALE GENOMIC DNA]</scope>
    <source>
        <strain evidence="1">DSM 20583</strain>
    </source>
</reference>
<dbReference type="Proteomes" id="UP000003755">
    <property type="component" value="Unassembled WGS sequence"/>
</dbReference>
<sequence length="52" mass="6353">MQWLETILMQPLRQRGFFIKLVTPWGGYRGIQSTPKIEECQLQEKYLKKRRQ</sequence>
<keyword evidence="2" id="KW-1185">Reference proteome</keyword>
<protein>
    <submittedName>
        <fullName evidence="1">Uncharacterized protein</fullName>
    </submittedName>
</protein>
<name>C9L8P7_BLAHA</name>
<accession>C9L8P7</accession>